<feature type="transmembrane region" description="Helical" evidence="1">
    <location>
        <begin position="22"/>
        <end position="42"/>
    </location>
</feature>
<dbReference type="EMBL" id="CP101988">
    <property type="protein sequence ID" value="UUI75465.1"/>
    <property type="molecule type" value="Genomic_DNA"/>
</dbReference>
<feature type="transmembrane region" description="Helical" evidence="1">
    <location>
        <begin position="211"/>
        <end position="233"/>
    </location>
</feature>
<evidence type="ECO:0000313" key="3">
    <source>
        <dbReference type="Proteomes" id="UP001316189"/>
    </source>
</evidence>
<dbReference type="Pfam" id="PF13398">
    <property type="entry name" value="Peptidase_M50B"/>
    <property type="match status" value="1"/>
</dbReference>
<reference evidence="2 3" key="1">
    <citation type="submission" date="2022-07" db="EMBL/GenBank/DDBJ databases">
        <title>Novel species in genus cellulomonas.</title>
        <authorList>
            <person name="Ye L."/>
        </authorList>
    </citation>
    <scope>NUCLEOTIDE SEQUENCE [LARGE SCALE GENOMIC DNA]</scope>
    <source>
        <strain evidence="3">zg-Y338</strain>
    </source>
</reference>
<protein>
    <submittedName>
        <fullName evidence="2">M50 family metallopeptidase</fullName>
    </submittedName>
</protein>
<dbReference type="Proteomes" id="UP001316189">
    <property type="component" value="Chromosome"/>
</dbReference>
<evidence type="ECO:0000313" key="2">
    <source>
        <dbReference type="EMBL" id="UUI75465.1"/>
    </source>
</evidence>
<gene>
    <name evidence="2" type="ORF">NP064_00590</name>
</gene>
<feature type="transmembrane region" description="Helical" evidence="1">
    <location>
        <begin position="116"/>
        <end position="133"/>
    </location>
</feature>
<keyword evidence="1" id="KW-0472">Membrane</keyword>
<accession>A0ABY5L0I8</accession>
<name>A0ABY5L0I8_9CELL</name>
<feature type="transmembrane region" description="Helical" evidence="1">
    <location>
        <begin position="165"/>
        <end position="183"/>
    </location>
</feature>
<sequence>MNVLREIWERATTTQAAPPDAVVLGAMAVALVCLAVPVLWHLTRHVLTIVHEGAHGLTAVLTGRRLSGIRLHSDTSGLTLSVGKPRGPGMFATAFAGYVGPAILGLGAAWLLSRGYAVGLLWLLVLALALLLVQIRNWYGLWSVLASGAVLVGVTWWGSPEQQSAFAYLVTWFLLLGAPRAVLELQSSRRRSRGATSDADILARLTRVPGIVWVGVFLVVCLGALSLGATWLAGEFFR</sequence>
<proteinExistence type="predicted"/>
<organism evidence="2 3">
    <name type="scientific">Cellulomonas chengniuliangii</name>
    <dbReference type="NCBI Taxonomy" id="2968084"/>
    <lineage>
        <taxon>Bacteria</taxon>
        <taxon>Bacillati</taxon>
        <taxon>Actinomycetota</taxon>
        <taxon>Actinomycetes</taxon>
        <taxon>Micrococcales</taxon>
        <taxon>Cellulomonadaceae</taxon>
        <taxon>Cellulomonas</taxon>
    </lineage>
</organism>
<feature type="transmembrane region" description="Helical" evidence="1">
    <location>
        <begin position="90"/>
        <end position="110"/>
    </location>
</feature>
<dbReference type="RefSeq" id="WP_227568439.1">
    <property type="nucleotide sequence ID" value="NZ_CP101988.1"/>
</dbReference>
<dbReference type="InterPro" id="IPR049500">
    <property type="entry name" value="Peptidase_M50B-like"/>
</dbReference>
<evidence type="ECO:0000256" key="1">
    <source>
        <dbReference type="SAM" id="Phobius"/>
    </source>
</evidence>
<keyword evidence="3" id="KW-1185">Reference proteome</keyword>
<keyword evidence="1" id="KW-0812">Transmembrane</keyword>
<keyword evidence="1" id="KW-1133">Transmembrane helix</keyword>